<evidence type="ECO:0000256" key="5">
    <source>
        <dbReference type="ARBA" id="ARBA00022989"/>
    </source>
</evidence>
<evidence type="ECO:0000313" key="12">
    <source>
        <dbReference type="Proteomes" id="UP000321121"/>
    </source>
</evidence>
<feature type="domain" description="ABC transmembrane type-1" evidence="10">
    <location>
        <begin position="26"/>
        <end position="317"/>
    </location>
</feature>
<evidence type="ECO:0000256" key="4">
    <source>
        <dbReference type="ARBA" id="ARBA00022840"/>
    </source>
</evidence>
<keyword evidence="2 8" id="KW-0812">Transmembrane</keyword>
<dbReference type="NCBIfam" id="TIGR02868">
    <property type="entry name" value="CydC"/>
    <property type="match status" value="1"/>
</dbReference>
<sequence>MTERRGVIATLAPWLRLLGHRRGRLLAGAALMALALASAIGLLALSGWFITATGLAGIALAAGAAMTLDVYVPGSGIRGFAVTRTVARYVERLYNHDTVLRLLADLRGRMFAVLAGLDAQTLSRRRASDWLNRLTADIDTLDSLFLRLLAPAAVALLAILALAGLLAIWSPAAALAVAGLLGAAWGWLTLGQARLGLAASRQRVDELERLRGRLIEQLQGLAELETYGTLAGQRRRLEAIEERLYADQRRLGRFSALGTAVAGLAVGLGWLSALWLAALAWQAGTLSGPLMVMMPLAVMAMSEALAALPMAFTQFGATLAAAERLNALEDARRDDAAAERLNALEDARRDDAGVSVALLSSGALALAFEEVALRYPGALTPVFDGFSLALAPGERLAVHGVSGSGKSSLAALVTGQLAPDAGRVRLNEAPVGEIAPEALAERVACLTQHTELFDDSLAANLLLAAPEADDARLWAVLETVELADWAEALPRGLDTRVGEGGRRLSGGQARRVALARLLLRAPGLVILDEPFAGLDPALAVRIAERLDGWLAGRSVLYLVHERAEQTALPGVDRWQALSLLPEKDFAPPRGIFQDRAKH</sequence>
<dbReference type="InterPro" id="IPR027417">
    <property type="entry name" value="P-loop_NTPase"/>
</dbReference>
<proteinExistence type="predicted"/>
<feature type="coiled-coil region" evidence="7">
    <location>
        <begin position="197"/>
        <end position="224"/>
    </location>
</feature>
<feature type="transmembrane region" description="Helical" evidence="8">
    <location>
        <begin position="148"/>
        <end position="169"/>
    </location>
</feature>
<evidence type="ECO:0000256" key="2">
    <source>
        <dbReference type="ARBA" id="ARBA00022692"/>
    </source>
</evidence>
<protein>
    <submittedName>
        <fullName evidence="11">Thiol reductant ABC exporter subunit CydC</fullName>
    </submittedName>
</protein>
<evidence type="ECO:0000256" key="8">
    <source>
        <dbReference type="SAM" id="Phobius"/>
    </source>
</evidence>
<evidence type="ECO:0000259" key="10">
    <source>
        <dbReference type="PROSITE" id="PS50929"/>
    </source>
</evidence>
<keyword evidence="5 8" id="KW-1133">Transmembrane helix</keyword>
<name>A0ABQ0U0E8_9GAMM</name>
<dbReference type="InterPro" id="IPR036640">
    <property type="entry name" value="ABC1_TM_sf"/>
</dbReference>
<dbReference type="RefSeq" id="WP_146907545.1">
    <property type="nucleotide sequence ID" value="NZ_BJUS01000002.1"/>
</dbReference>
<dbReference type="Pfam" id="PF00005">
    <property type="entry name" value="ABC_tran"/>
    <property type="match status" value="1"/>
</dbReference>
<dbReference type="InterPro" id="IPR039421">
    <property type="entry name" value="Type_1_exporter"/>
</dbReference>
<dbReference type="InterPro" id="IPR014223">
    <property type="entry name" value="ABC_CydC/D"/>
</dbReference>
<dbReference type="PROSITE" id="PS00211">
    <property type="entry name" value="ABC_TRANSPORTER_1"/>
    <property type="match status" value="1"/>
</dbReference>
<dbReference type="SUPFAM" id="SSF52540">
    <property type="entry name" value="P-loop containing nucleoside triphosphate hydrolases"/>
    <property type="match status" value="1"/>
</dbReference>
<feature type="transmembrane region" description="Helical" evidence="8">
    <location>
        <begin position="55"/>
        <end position="72"/>
    </location>
</feature>
<organism evidence="11 12">
    <name type="scientific">Halomonas halophila</name>
    <dbReference type="NCBI Taxonomy" id="29573"/>
    <lineage>
        <taxon>Bacteria</taxon>
        <taxon>Pseudomonadati</taxon>
        <taxon>Pseudomonadota</taxon>
        <taxon>Gammaproteobacteria</taxon>
        <taxon>Oceanospirillales</taxon>
        <taxon>Halomonadaceae</taxon>
        <taxon>Halomonas</taxon>
    </lineage>
</organism>
<feature type="transmembrane region" description="Helical" evidence="8">
    <location>
        <begin position="25"/>
        <end position="49"/>
    </location>
</feature>
<evidence type="ECO:0000313" key="11">
    <source>
        <dbReference type="EMBL" id="GEK71855.1"/>
    </source>
</evidence>
<dbReference type="InterPro" id="IPR003439">
    <property type="entry name" value="ABC_transporter-like_ATP-bd"/>
</dbReference>
<feature type="transmembrane region" description="Helical" evidence="8">
    <location>
        <begin position="254"/>
        <end position="278"/>
    </location>
</feature>
<keyword evidence="6 8" id="KW-0472">Membrane</keyword>
<dbReference type="PROSITE" id="PS50893">
    <property type="entry name" value="ABC_TRANSPORTER_2"/>
    <property type="match status" value="1"/>
</dbReference>
<evidence type="ECO:0000259" key="9">
    <source>
        <dbReference type="PROSITE" id="PS50893"/>
    </source>
</evidence>
<feature type="domain" description="ABC transporter" evidence="9">
    <location>
        <begin position="366"/>
        <end position="596"/>
    </location>
</feature>
<keyword evidence="4" id="KW-0067">ATP-binding</keyword>
<dbReference type="Proteomes" id="UP000321121">
    <property type="component" value="Unassembled WGS sequence"/>
</dbReference>
<dbReference type="InterPro" id="IPR017871">
    <property type="entry name" value="ABC_transporter-like_CS"/>
</dbReference>
<keyword evidence="3" id="KW-0547">Nucleotide-binding</keyword>
<reference evidence="11 12" key="1">
    <citation type="submission" date="2019-07" db="EMBL/GenBank/DDBJ databases">
        <title>Whole genome shotgun sequence of Halomonas halophila NBRC 102604.</title>
        <authorList>
            <person name="Hosoyama A."/>
            <person name="Uohara A."/>
            <person name="Ohji S."/>
            <person name="Ichikawa N."/>
        </authorList>
    </citation>
    <scope>NUCLEOTIDE SEQUENCE [LARGE SCALE GENOMIC DNA]</scope>
    <source>
        <strain evidence="11 12">NBRC 102604</strain>
    </source>
</reference>
<gene>
    <name evidence="11" type="ORF">HHA04nite_03990</name>
</gene>
<dbReference type="Pfam" id="PF00664">
    <property type="entry name" value="ABC_membrane"/>
    <property type="match status" value="1"/>
</dbReference>
<dbReference type="SMART" id="SM00382">
    <property type="entry name" value="AAA"/>
    <property type="match status" value="1"/>
</dbReference>
<dbReference type="Gene3D" id="1.20.1560.10">
    <property type="entry name" value="ABC transporter type 1, transmembrane domain"/>
    <property type="match status" value="1"/>
</dbReference>
<evidence type="ECO:0000256" key="1">
    <source>
        <dbReference type="ARBA" id="ARBA00004651"/>
    </source>
</evidence>
<dbReference type="SUPFAM" id="SSF90123">
    <property type="entry name" value="ABC transporter transmembrane region"/>
    <property type="match status" value="1"/>
</dbReference>
<dbReference type="PANTHER" id="PTHR43394">
    <property type="entry name" value="ATP-DEPENDENT PERMEASE MDL1, MITOCHONDRIAL"/>
    <property type="match status" value="1"/>
</dbReference>
<evidence type="ECO:0000256" key="3">
    <source>
        <dbReference type="ARBA" id="ARBA00022741"/>
    </source>
</evidence>
<evidence type="ECO:0000256" key="7">
    <source>
        <dbReference type="SAM" id="Coils"/>
    </source>
</evidence>
<evidence type="ECO:0000256" key="6">
    <source>
        <dbReference type="ARBA" id="ARBA00023136"/>
    </source>
</evidence>
<dbReference type="InterPro" id="IPR011527">
    <property type="entry name" value="ABC1_TM_dom"/>
</dbReference>
<keyword evidence="7" id="KW-0175">Coiled coil</keyword>
<feature type="transmembrane region" description="Helical" evidence="8">
    <location>
        <begin position="175"/>
        <end position="193"/>
    </location>
</feature>
<comment type="subcellular location">
    <subcellularLocation>
        <location evidence="1">Cell membrane</location>
        <topology evidence="1">Multi-pass membrane protein</topology>
    </subcellularLocation>
</comment>
<dbReference type="Gene3D" id="3.40.50.300">
    <property type="entry name" value="P-loop containing nucleotide triphosphate hydrolases"/>
    <property type="match status" value="1"/>
</dbReference>
<dbReference type="PROSITE" id="PS50929">
    <property type="entry name" value="ABC_TM1F"/>
    <property type="match status" value="1"/>
</dbReference>
<feature type="transmembrane region" description="Helical" evidence="8">
    <location>
        <begin position="290"/>
        <end position="312"/>
    </location>
</feature>
<accession>A0ABQ0U0E8</accession>
<dbReference type="EMBL" id="BJUS01000002">
    <property type="protein sequence ID" value="GEK71855.1"/>
    <property type="molecule type" value="Genomic_DNA"/>
</dbReference>
<dbReference type="PANTHER" id="PTHR43394:SF1">
    <property type="entry name" value="ATP-BINDING CASSETTE SUB-FAMILY B MEMBER 10, MITOCHONDRIAL"/>
    <property type="match status" value="1"/>
</dbReference>
<comment type="caution">
    <text evidence="11">The sequence shown here is derived from an EMBL/GenBank/DDBJ whole genome shotgun (WGS) entry which is preliminary data.</text>
</comment>
<dbReference type="InterPro" id="IPR003593">
    <property type="entry name" value="AAA+_ATPase"/>
</dbReference>
<keyword evidence="12" id="KW-1185">Reference proteome</keyword>